<evidence type="ECO:0000313" key="5">
    <source>
        <dbReference type="EMBL" id="CAE0608990.1"/>
    </source>
</evidence>
<name>A0A7S3XBY0_9CHLO</name>
<evidence type="ECO:0008006" key="6">
    <source>
        <dbReference type="Google" id="ProtNLM"/>
    </source>
</evidence>
<reference evidence="5" key="1">
    <citation type="submission" date="2021-01" db="EMBL/GenBank/DDBJ databases">
        <authorList>
            <person name="Corre E."/>
            <person name="Pelletier E."/>
            <person name="Niang G."/>
            <person name="Scheremetjew M."/>
            <person name="Finn R."/>
            <person name="Kale V."/>
            <person name="Holt S."/>
            <person name="Cochrane G."/>
            <person name="Meng A."/>
            <person name="Brown T."/>
            <person name="Cohen L."/>
        </authorList>
    </citation>
    <scope>NUCLEOTIDE SEQUENCE</scope>
    <source>
        <strain evidence="5">CCMP1897</strain>
    </source>
</reference>
<dbReference type="Pfam" id="PF00098">
    <property type="entry name" value="zf-CCHC"/>
    <property type="match status" value="1"/>
</dbReference>
<dbReference type="InterPro" id="IPR036020">
    <property type="entry name" value="WW_dom_sf"/>
</dbReference>
<gene>
    <name evidence="5" type="ORF">PSAL00342_LOCUS2809</name>
</gene>
<keyword evidence="1" id="KW-0862">Zinc</keyword>
<dbReference type="PROSITE" id="PS50020">
    <property type="entry name" value="WW_DOMAIN_2"/>
    <property type="match status" value="1"/>
</dbReference>
<feature type="domain" description="WW" evidence="3">
    <location>
        <begin position="153"/>
        <end position="186"/>
    </location>
</feature>
<dbReference type="InterPro" id="IPR001202">
    <property type="entry name" value="WW_dom"/>
</dbReference>
<evidence type="ECO:0000259" key="4">
    <source>
        <dbReference type="PROSITE" id="PS50158"/>
    </source>
</evidence>
<dbReference type="SMART" id="SM00456">
    <property type="entry name" value="WW"/>
    <property type="match status" value="1"/>
</dbReference>
<dbReference type="CDD" id="cd00201">
    <property type="entry name" value="WW"/>
    <property type="match status" value="1"/>
</dbReference>
<evidence type="ECO:0000256" key="1">
    <source>
        <dbReference type="PROSITE-ProRule" id="PRU00047"/>
    </source>
</evidence>
<organism evidence="5">
    <name type="scientific">Picocystis salinarum</name>
    <dbReference type="NCBI Taxonomy" id="88271"/>
    <lineage>
        <taxon>Eukaryota</taxon>
        <taxon>Viridiplantae</taxon>
        <taxon>Chlorophyta</taxon>
        <taxon>Picocystophyceae</taxon>
        <taxon>Picocystales</taxon>
        <taxon>Picocystaceae</taxon>
        <taxon>Picocystis</taxon>
    </lineage>
</organism>
<dbReference type="SUPFAM" id="SSF51045">
    <property type="entry name" value="WW domain"/>
    <property type="match status" value="1"/>
</dbReference>
<proteinExistence type="predicted"/>
<feature type="compositionally biased region" description="Basic and acidic residues" evidence="2">
    <location>
        <begin position="81"/>
        <end position="90"/>
    </location>
</feature>
<dbReference type="InterPro" id="IPR001878">
    <property type="entry name" value="Znf_CCHC"/>
</dbReference>
<dbReference type="GO" id="GO:0003676">
    <property type="term" value="F:nucleic acid binding"/>
    <property type="evidence" value="ECO:0007669"/>
    <property type="project" value="InterPro"/>
</dbReference>
<dbReference type="InterPro" id="IPR036875">
    <property type="entry name" value="Znf_CCHC_sf"/>
</dbReference>
<keyword evidence="1" id="KW-0479">Metal-binding</keyword>
<protein>
    <recommendedName>
        <fullName evidence="6">CCHC-type domain-containing protein</fullName>
    </recommendedName>
</protein>
<dbReference type="PROSITE" id="PS01159">
    <property type="entry name" value="WW_DOMAIN_1"/>
    <property type="match status" value="1"/>
</dbReference>
<evidence type="ECO:0000256" key="2">
    <source>
        <dbReference type="SAM" id="MobiDB-lite"/>
    </source>
</evidence>
<dbReference type="PROSITE" id="PS50158">
    <property type="entry name" value="ZF_CCHC"/>
    <property type="match status" value="1"/>
</dbReference>
<dbReference type="SMART" id="SM00343">
    <property type="entry name" value="ZnF_C2HC"/>
    <property type="match status" value="1"/>
</dbReference>
<dbReference type="SUPFAM" id="SSF57756">
    <property type="entry name" value="Retrovirus zinc finger-like domains"/>
    <property type="match status" value="1"/>
</dbReference>
<dbReference type="EMBL" id="HBIS01003126">
    <property type="protein sequence ID" value="CAE0608990.1"/>
    <property type="molecule type" value="Transcribed_RNA"/>
</dbReference>
<feature type="domain" description="CCHC-type" evidence="4">
    <location>
        <begin position="18"/>
        <end position="33"/>
    </location>
</feature>
<keyword evidence="1" id="KW-0863">Zinc-finger</keyword>
<accession>A0A7S3XBY0</accession>
<feature type="compositionally biased region" description="Low complexity" evidence="2">
    <location>
        <begin position="134"/>
        <end position="147"/>
    </location>
</feature>
<dbReference type="Pfam" id="PF00397">
    <property type="entry name" value="WW"/>
    <property type="match status" value="1"/>
</dbReference>
<evidence type="ECO:0000259" key="3">
    <source>
        <dbReference type="PROSITE" id="PS50020"/>
    </source>
</evidence>
<dbReference type="Gene3D" id="2.20.70.10">
    <property type="match status" value="1"/>
</dbReference>
<dbReference type="GO" id="GO:0008270">
    <property type="term" value="F:zinc ion binding"/>
    <property type="evidence" value="ECO:0007669"/>
    <property type="project" value="UniProtKB-KW"/>
</dbReference>
<dbReference type="AlphaFoldDB" id="A0A7S3XBY0"/>
<feature type="region of interest" description="Disordered" evidence="2">
    <location>
        <begin position="81"/>
        <end position="156"/>
    </location>
</feature>
<sequence length="189" mass="21475">MEKHHKLRRPPGSSIHGCNICGKEGHQAANCPNGTVDWKEKYGMDFFFIPRPYYELLAENYVEHDLEKLKKRAKAFAKKKMEEEEKEKKKAAWKPKSTQPENEAVQPIQADAPAAEEPTRELATAQPIMVASMQQQGQETITTQEATVPEQAPPSTTAWETYYDTHGRAYYHNRTTGTTQWEKPAELGG</sequence>